<dbReference type="Gramene" id="Kaladp0037s0465.1.v1.1">
    <property type="protein sequence ID" value="Kaladp0037s0465.1.v1.1.CDS.1"/>
    <property type="gene ID" value="Kaladp0037s0465.v1.1"/>
</dbReference>
<feature type="region of interest" description="Disordered" evidence="1">
    <location>
        <begin position="55"/>
        <end position="75"/>
    </location>
</feature>
<dbReference type="PANTHER" id="PTHR35486">
    <property type="entry name" value="EXPRESSED PROTEIN"/>
    <property type="match status" value="1"/>
</dbReference>
<reference evidence="2" key="1">
    <citation type="submission" date="2021-01" db="UniProtKB">
        <authorList>
            <consortium name="EnsemblPlants"/>
        </authorList>
    </citation>
    <scope>IDENTIFICATION</scope>
</reference>
<feature type="compositionally biased region" description="Low complexity" evidence="1">
    <location>
        <begin position="124"/>
        <end position="133"/>
    </location>
</feature>
<sequence>MRCKTHTSDSSSTVGVCATCLRHRLLSLIAAQSRNHLHAQLLAAALDHHHKSDFDFPRSVSPRGNKPHDHHEPLPHRRFYLTPQTAHHPPTSQKHRGRFSFISSFFRPRSHKSDFDPRETTPTSSSSSSWFSSIRRKHKSKTTNGERLPRRVVVLDRGMTPERMSCADGSEFDEPRFDYFSDSCKRTPARSSKPGSNISGMAFCMSPLVRASPARLWSVSSDIAGFPGEIRSVGNPHLSAASSYCANRSRKLADFGRASHHH</sequence>
<evidence type="ECO:0000313" key="2">
    <source>
        <dbReference type="EnsemblPlants" id="Kaladp0037s0465.1.v1.1.CDS.1"/>
    </source>
</evidence>
<feature type="compositionally biased region" description="Basic and acidic residues" evidence="1">
    <location>
        <begin position="66"/>
        <end position="75"/>
    </location>
</feature>
<dbReference type="EnsemblPlants" id="Kaladp0037s0465.1.v1.1">
    <property type="protein sequence ID" value="Kaladp0037s0465.1.v1.1.CDS.1"/>
    <property type="gene ID" value="Kaladp0037s0465.v1.1"/>
</dbReference>
<keyword evidence="3" id="KW-1185">Reference proteome</keyword>
<dbReference type="OMA" id="DMGTVNY"/>
<dbReference type="PANTHER" id="PTHR35486:SF1">
    <property type="entry name" value="OS02G0689500 PROTEIN"/>
    <property type="match status" value="1"/>
</dbReference>
<dbReference type="Proteomes" id="UP000594263">
    <property type="component" value="Unplaced"/>
</dbReference>
<organism evidence="2 3">
    <name type="scientific">Kalanchoe fedtschenkoi</name>
    <name type="common">Lavender scallops</name>
    <name type="synonym">South American air plant</name>
    <dbReference type="NCBI Taxonomy" id="63787"/>
    <lineage>
        <taxon>Eukaryota</taxon>
        <taxon>Viridiplantae</taxon>
        <taxon>Streptophyta</taxon>
        <taxon>Embryophyta</taxon>
        <taxon>Tracheophyta</taxon>
        <taxon>Spermatophyta</taxon>
        <taxon>Magnoliopsida</taxon>
        <taxon>eudicotyledons</taxon>
        <taxon>Gunneridae</taxon>
        <taxon>Pentapetalae</taxon>
        <taxon>Saxifragales</taxon>
        <taxon>Crassulaceae</taxon>
        <taxon>Kalanchoe</taxon>
    </lineage>
</organism>
<dbReference type="AlphaFoldDB" id="A0A7N0ZUH6"/>
<evidence type="ECO:0000313" key="3">
    <source>
        <dbReference type="Proteomes" id="UP000594263"/>
    </source>
</evidence>
<evidence type="ECO:0000256" key="1">
    <source>
        <dbReference type="SAM" id="MobiDB-lite"/>
    </source>
</evidence>
<name>A0A7N0ZUH6_KALFE</name>
<feature type="region of interest" description="Disordered" evidence="1">
    <location>
        <begin position="110"/>
        <end position="147"/>
    </location>
</feature>
<accession>A0A7N0ZUH6</accession>
<proteinExistence type="predicted"/>
<protein>
    <submittedName>
        <fullName evidence="2">Uncharacterized protein</fullName>
    </submittedName>
</protein>